<evidence type="ECO:0000313" key="1">
    <source>
        <dbReference type="EMBL" id="ELR16546.1"/>
    </source>
</evidence>
<dbReference type="EMBL" id="KB007986">
    <property type="protein sequence ID" value="ELR16546.1"/>
    <property type="molecule type" value="Genomic_DNA"/>
</dbReference>
<dbReference type="Proteomes" id="UP000011083">
    <property type="component" value="Unassembled WGS sequence"/>
</dbReference>
<dbReference type="AlphaFoldDB" id="L8GWS8"/>
<dbReference type="RefSeq" id="XP_004338559.1">
    <property type="nucleotide sequence ID" value="XM_004338511.1"/>
</dbReference>
<proteinExistence type="predicted"/>
<reference evidence="1 2" key="1">
    <citation type="journal article" date="2013" name="Genome Biol.">
        <title>Genome of Acanthamoeba castellanii highlights extensive lateral gene transfer and early evolution of tyrosine kinase signaling.</title>
        <authorList>
            <person name="Clarke M."/>
            <person name="Lohan A.J."/>
            <person name="Liu B."/>
            <person name="Lagkouvardos I."/>
            <person name="Roy S."/>
            <person name="Zafar N."/>
            <person name="Bertelli C."/>
            <person name="Schilde C."/>
            <person name="Kianianmomeni A."/>
            <person name="Burglin T.R."/>
            <person name="Frech C."/>
            <person name="Turcotte B."/>
            <person name="Kopec K.O."/>
            <person name="Synnott J.M."/>
            <person name="Choo C."/>
            <person name="Paponov I."/>
            <person name="Finkler A."/>
            <person name="Soon Heng Tan C."/>
            <person name="Hutchins A.P."/>
            <person name="Weinmeier T."/>
            <person name="Rattei T."/>
            <person name="Chu J.S."/>
            <person name="Gimenez G."/>
            <person name="Irimia M."/>
            <person name="Rigden D.J."/>
            <person name="Fitzpatrick D.A."/>
            <person name="Lorenzo-Morales J."/>
            <person name="Bateman A."/>
            <person name="Chiu C.H."/>
            <person name="Tang P."/>
            <person name="Hegemann P."/>
            <person name="Fromm H."/>
            <person name="Raoult D."/>
            <person name="Greub G."/>
            <person name="Miranda-Saavedra D."/>
            <person name="Chen N."/>
            <person name="Nash P."/>
            <person name="Ginger M.L."/>
            <person name="Horn M."/>
            <person name="Schaap P."/>
            <person name="Caler L."/>
            <person name="Loftus B."/>
        </authorList>
    </citation>
    <scope>NUCLEOTIDE SEQUENCE [LARGE SCALE GENOMIC DNA]</scope>
    <source>
        <strain evidence="1 2">Neff</strain>
    </source>
</reference>
<keyword evidence="2" id="KW-1185">Reference proteome</keyword>
<protein>
    <submittedName>
        <fullName evidence="1">Uncharacterized protein</fullName>
    </submittedName>
</protein>
<organism evidence="1 2">
    <name type="scientific">Acanthamoeba castellanii (strain ATCC 30010 / Neff)</name>
    <dbReference type="NCBI Taxonomy" id="1257118"/>
    <lineage>
        <taxon>Eukaryota</taxon>
        <taxon>Amoebozoa</taxon>
        <taxon>Discosea</taxon>
        <taxon>Longamoebia</taxon>
        <taxon>Centramoebida</taxon>
        <taxon>Acanthamoebidae</taxon>
        <taxon>Acanthamoeba</taxon>
    </lineage>
</organism>
<name>L8GWS8_ACACF</name>
<gene>
    <name evidence="1" type="ORF">ACA1_168160</name>
</gene>
<dbReference type="VEuPathDB" id="AmoebaDB:ACA1_168160"/>
<accession>L8GWS8</accession>
<evidence type="ECO:0000313" key="2">
    <source>
        <dbReference type="Proteomes" id="UP000011083"/>
    </source>
</evidence>
<sequence length="64" mass="7363">MQLACLVVNRKSLETRIHIAVVRLEYPKAKEWFELVDISRDKGFPLLQMARGRTHSTPLHSTSS</sequence>
<dbReference type="KEGG" id="acan:ACA1_168160"/>
<dbReference type="GeneID" id="14917237"/>